<dbReference type="InterPro" id="IPR041664">
    <property type="entry name" value="AAA_16"/>
</dbReference>
<dbReference type="Proteomes" id="UP000009319">
    <property type="component" value="Unassembled WGS sequence"/>
</dbReference>
<feature type="compositionally biased region" description="Polar residues" evidence="3">
    <location>
        <begin position="1"/>
        <end position="14"/>
    </location>
</feature>
<name>K0PYH0_9HYPH</name>
<gene>
    <name evidence="5" type="ORF">BN77_p10259</name>
</gene>
<dbReference type="SMART" id="SM00044">
    <property type="entry name" value="CYCc"/>
    <property type="match status" value="1"/>
</dbReference>
<dbReference type="eggNOG" id="COG2114">
    <property type="taxonomic scope" value="Bacteria"/>
</dbReference>
<dbReference type="InterPro" id="IPR027417">
    <property type="entry name" value="P-loop_NTPase"/>
</dbReference>
<dbReference type="GO" id="GO:0005524">
    <property type="term" value="F:ATP binding"/>
    <property type="evidence" value="ECO:0007669"/>
    <property type="project" value="UniProtKB-KW"/>
</dbReference>
<evidence type="ECO:0000256" key="1">
    <source>
        <dbReference type="ARBA" id="ARBA00022741"/>
    </source>
</evidence>
<keyword evidence="1" id="KW-0547">Nucleotide-binding</keyword>
<reference evidence="5 6" key="1">
    <citation type="journal article" date="2013" name="Genome Announc.">
        <title>Draft Genome Sequence of Rhizobium mesoamericanum STM3625, a Nitrogen-Fixing Symbiont of Mimosa pudica Isolated in French Guiana (South America).</title>
        <authorList>
            <person name="Moulin L."/>
            <person name="Mornico D."/>
            <person name="Melkonian R."/>
            <person name="Klonowska A."/>
        </authorList>
    </citation>
    <scope>NUCLEOTIDE SEQUENCE [LARGE SCALE GENOMIC DNA]</scope>
    <source>
        <strain evidence="5 6">STM3625</strain>
    </source>
</reference>
<proteinExistence type="predicted"/>
<dbReference type="STRING" id="1211777.BN77_p10259"/>
<dbReference type="InterPro" id="IPR001054">
    <property type="entry name" value="A/G_cyclase"/>
</dbReference>
<accession>K0PYH0</accession>
<dbReference type="HOGENOM" id="CLU_004435_3_1_5"/>
<evidence type="ECO:0000256" key="3">
    <source>
        <dbReference type="SAM" id="MobiDB-lite"/>
    </source>
</evidence>
<organism evidence="5 6">
    <name type="scientific">Rhizobium mesoamericanum STM3625</name>
    <dbReference type="NCBI Taxonomy" id="1211777"/>
    <lineage>
        <taxon>Bacteria</taxon>
        <taxon>Pseudomonadati</taxon>
        <taxon>Pseudomonadota</taxon>
        <taxon>Alphaproteobacteria</taxon>
        <taxon>Hyphomicrobiales</taxon>
        <taxon>Rhizobiaceae</taxon>
        <taxon>Rhizobium/Agrobacterium group</taxon>
        <taxon>Rhizobium</taxon>
    </lineage>
</organism>
<dbReference type="InterPro" id="IPR029787">
    <property type="entry name" value="Nucleotide_cyclase"/>
</dbReference>
<dbReference type="GO" id="GO:0009190">
    <property type="term" value="P:cyclic nucleotide biosynthetic process"/>
    <property type="evidence" value="ECO:0007669"/>
    <property type="project" value="InterPro"/>
</dbReference>
<evidence type="ECO:0000259" key="4">
    <source>
        <dbReference type="PROSITE" id="PS50125"/>
    </source>
</evidence>
<dbReference type="PANTHER" id="PTHR16305">
    <property type="entry name" value="TESTICULAR SOLUBLE ADENYLYL CYCLASE"/>
    <property type="match status" value="1"/>
</dbReference>
<dbReference type="SUPFAM" id="SSF52540">
    <property type="entry name" value="P-loop containing nucleoside triphosphate hydrolases"/>
    <property type="match status" value="1"/>
</dbReference>
<dbReference type="GO" id="GO:0004016">
    <property type="term" value="F:adenylate cyclase activity"/>
    <property type="evidence" value="ECO:0007669"/>
    <property type="project" value="TreeGrafter"/>
</dbReference>
<dbReference type="eggNOG" id="COG1672">
    <property type="taxonomic scope" value="Bacteria"/>
</dbReference>
<dbReference type="GO" id="GO:0035556">
    <property type="term" value="P:intracellular signal transduction"/>
    <property type="evidence" value="ECO:0007669"/>
    <property type="project" value="InterPro"/>
</dbReference>
<feature type="domain" description="Guanylate cyclase" evidence="4">
    <location>
        <begin position="34"/>
        <end position="163"/>
    </location>
</feature>
<dbReference type="GO" id="GO:0005737">
    <property type="term" value="C:cytoplasm"/>
    <property type="evidence" value="ECO:0007669"/>
    <property type="project" value="TreeGrafter"/>
</dbReference>
<dbReference type="EMBL" id="CANI01000042">
    <property type="protein sequence ID" value="CCM79018.1"/>
    <property type="molecule type" value="Genomic_DNA"/>
</dbReference>
<dbReference type="SUPFAM" id="SSF55073">
    <property type="entry name" value="Nucleotide cyclase"/>
    <property type="match status" value="1"/>
</dbReference>
<dbReference type="PANTHER" id="PTHR16305:SF28">
    <property type="entry name" value="GUANYLATE CYCLASE DOMAIN-CONTAINING PROTEIN"/>
    <property type="match status" value="1"/>
</dbReference>
<evidence type="ECO:0000313" key="6">
    <source>
        <dbReference type="Proteomes" id="UP000009319"/>
    </source>
</evidence>
<keyword evidence="6" id="KW-1185">Reference proteome</keyword>
<feature type="region of interest" description="Disordered" evidence="3">
    <location>
        <begin position="1"/>
        <end position="23"/>
    </location>
</feature>
<sequence length="1024" mass="112611">MQDNDPNSARNPSARSGRRKPEVATDAIERRIVTALCYDLVDSTELFHRMDLEDYRELISAFQSAANKSIAAHSGVLRVEAGDGGLALFPTDLGPRDAASLAIRAGLQIVETCRHIGEAAGRADLQVRVGIATSIALVQGPQAQGWSQEPVVGVALALATRLETVAAPNTVFVSDETCRLAGRSHAFSFEGIWNLKGFEAPERAWRALGHKNEVDRFYAFGRLGSPFVGRTDELGTLSKAWKGVLAGTGQTVVIEGDAGIGKSRLLHEFRRLTRAERSKSFLFQCVPGGFHSTLHPLVNSLTGMPETGGQSKLTASTVAGRFRRHGIRQDDIIEIFAYILGAEGRSESLASINPKLIRDRAKNAISQVLRALCEGGPVLIVVEDIHWIDPTSREFLMEAARTIPGLPILLIATMRPEPTVEWLAETNPSRLLLRPLGADETRLAIERNWPPHRRAEFSELFEVAERISGGVPLFIEQICQWVSETKVADQVTMPKTASTTHISAFEEILEARLGQLGPIRDVARAGAVAGSRFTLPLLRRLLPDYGKKALATAADTLCDTGFVTHVRAGGTVTYGFRHALIQETIYKLLLRRQSQTLHRRLFDALSEDPTIAPWIDVGSRGEHAEHAGLKETAVGLFISAGQEAARRSALAEARHHLEHALSICDDLEMVDRIDRLRLTAVTALGPVLAGAVGTNSPPARKLYEEGVEIANRQPLEEKSRWFPIYWGWWLTGSDFLTMHERAMEVQVMLAGVQDPEIRLQMNHCVWAIDFNLGRHRETQNAIREGLALYDIQRASEARTIYGGHDARVCGLGQLALSLWLTGHVHESDRVLQEMIQFANEISHLPSKAHSLDTEAVSAFYRNDYKRLAAVSEEMSEFAKQHEMQSLVGLSHLFGGWAEAHLGNLAGGYLRFCKGFDLLGELGAVIDLPIYLSMQAAMIGLDGKIDRAIEVASEAIHKARETGHAYWLAELYRVRAMLHARAGALRNVVMADLHIAAETAQAQGAAALQQRIQQSIEELGLVVDR</sequence>
<evidence type="ECO:0000313" key="5">
    <source>
        <dbReference type="EMBL" id="CCM79018.1"/>
    </source>
</evidence>
<keyword evidence="2" id="KW-0067">ATP-binding</keyword>
<dbReference type="CDD" id="cd07302">
    <property type="entry name" value="CHD"/>
    <property type="match status" value="1"/>
</dbReference>
<dbReference type="Pfam" id="PF00211">
    <property type="entry name" value="Guanylate_cyc"/>
    <property type="match status" value="1"/>
</dbReference>
<comment type="caution">
    <text evidence="5">The sequence shown here is derived from an EMBL/GenBank/DDBJ whole genome shotgun (WGS) entry which is preliminary data.</text>
</comment>
<dbReference type="AlphaFoldDB" id="K0PYH0"/>
<dbReference type="Pfam" id="PF13191">
    <property type="entry name" value="AAA_16"/>
    <property type="match status" value="1"/>
</dbReference>
<dbReference type="RefSeq" id="WP_007535902.1">
    <property type="nucleotide sequence ID" value="NZ_HF536773.1"/>
</dbReference>
<evidence type="ECO:0000256" key="2">
    <source>
        <dbReference type="ARBA" id="ARBA00022840"/>
    </source>
</evidence>
<protein>
    <recommendedName>
        <fullName evidence="4">Guanylate cyclase domain-containing protein</fullName>
    </recommendedName>
</protein>
<dbReference type="PROSITE" id="PS50125">
    <property type="entry name" value="GUANYLATE_CYCLASE_2"/>
    <property type="match status" value="1"/>
</dbReference>
<dbReference type="Gene3D" id="3.30.70.1230">
    <property type="entry name" value="Nucleotide cyclase"/>
    <property type="match status" value="1"/>
</dbReference>